<dbReference type="CDD" id="cd16393">
    <property type="entry name" value="SPO0J_N"/>
    <property type="match status" value="1"/>
</dbReference>
<dbReference type="NCBIfam" id="TIGR00180">
    <property type="entry name" value="parB_part"/>
    <property type="match status" value="1"/>
</dbReference>
<dbReference type="AlphaFoldDB" id="A0AA37TCQ7"/>
<dbReference type="FunFam" id="3.90.1530.30:FF:000001">
    <property type="entry name" value="Chromosome partitioning protein ParB"/>
    <property type="match status" value="1"/>
</dbReference>
<evidence type="ECO:0000256" key="2">
    <source>
        <dbReference type="ARBA" id="ARBA00022829"/>
    </source>
</evidence>
<dbReference type="InterPro" id="IPR050336">
    <property type="entry name" value="Chromosome_partition/occlusion"/>
</dbReference>
<dbReference type="SMART" id="SM00470">
    <property type="entry name" value="ParB"/>
    <property type="match status" value="1"/>
</dbReference>
<evidence type="ECO:0000313" key="7">
    <source>
        <dbReference type="Proteomes" id="UP001157440"/>
    </source>
</evidence>
<dbReference type="SUPFAM" id="SSF110849">
    <property type="entry name" value="ParB/Sulfiredoxin"/>
    <property type="match status" value="1"/>
</dbReference>
<dbReference type="InterPro" id="IPR041468">
    <property type="entry name" value="HTH_ParB/Spo0J"/>
</dbReference>
<evidence type="ECO:0000313" key="6">
    <source>
        <dbReference type="EMBL" id="GLS68779.1"/>
    </source>
</evidence>
<dbReference type="Pfam" id="PF02195">
    <property type="entry name" value="ParB_N"/>
    <property type="match status" value="1"/>
</dbReference>
<name>A0AA37TCQ7_9HYPH</name>
<dbReference type="EMBL" id="BSPL01000008">
    <property type="protein sequence ID" value="GLS68779.1"/>
    <property type="molecule type" value="Genomic_DNA"/>
</dbReference>
<dbReference type="GO" id="GO:0007059">
    <property type="term" value="P:chromosome segregation"/>
    <property type="evidence" value="ECO:0007669"/>
    <property type="project" value="UniProtKB-KW"/>
</dbReference>
<dbReference type="Proteomes" id="UP001157440">
    <property type="component" value="Unassembled WGS sequence"/>
</dbReference>
<dbReference type="InterPro" id="IPR036086">
    <property type="entry name" value="ParB/Sulfiredoxin_sf"/>
</dbReference>
<dbReference type="PANTHER" id="PTHR33375:SF1">
    <property type="entry name" value="CHROMOSOME-PARTITIONING PROTEIN PARB-RELATED"/>
    <property type="match status" value="1"/>
</dbReference>
<evidence type="ECO:0000259" key="5">
    <source>
        <dbReference type="SMART" id="SM00470"/>
    </source>
</evidence>
<comment type="function">
    <text evidence="4">Involved in chromosome partition. Localize to both poles of the predivisional cell following completion of DNA replication. Binds to the DNA origin of replication.</text>
</comment>
<dbReference type="GO" id="GO:0003677">
    <property type="term" value="F:DNA binding"/>
    <property type="evidence" value="ECO:0007669"/>
    <property type="project" value="UniProtKB-KW"/>
</dbReference>
<reference evidence="7" key="1">
    <citation type="journal article" date="2019" name="Int. J. Syst. Evol. Microbiol.">
        <title>The Global Catalogue of Microorganisms (GCM) 10K type strain sequencing project: providing services to taxonomists for standard genome sequencing and annotation.</title>
        <authorList>
            <consortium name="The Broad Institute Genomics Platform"/>
            <consortium name="The Broad Institute Genome Sequencing Center for Infectious Disease"/>
            <person name="Wu L."/>
            <person name="Ma J."/>
        </authorList>
    </citation>
    <scope>NUCLEOTIDE SEQUENCE [LARGE SCALE GENOMIC DNA]</scope>
    <source>
        <strain evidence="7">NBRC 103632</strain>
    </source>
</reference>
<organism evidence="6 7">
    <name type="scientific">Methylobacterium tardum</name>
    <dbReference type="NCBI Taxonomy" id="374432"/>
    <lineage>
        <taxon>Bacteria</taxon>
        <taxon>Pseudomonadati</taxon>
        <taxon>Pseudomonadota</taxon>
        <taxon>Alphaproteobacteria</taxon>
        <taxon>Hyphomicrobiales</taxon>
        <taxon>Methylobacteriaceae</taxon>
        <taxon>Methylobacterium</taxon>
    </lineage>
</organism>
<dbReference type="InterPro" id="IPR057240">
    <property type="entry name" value="ParB_dimer_C"/>
</dbReference>
<gene>
    <name evidence="6" type="primary">parB</name>
    <name evidence="6" type="ORF">GCM10007890_07910</name>
</gene>
<dbReference type="Gene3D" id="1.10.10.2830">
    <property type="match status" value="1"/>
</dbReference>
<sequence>MWSVTRVAIMAEEGARPRLGRGLAALIGDFGDTGQAAAAKVDAQRRVPVEFLRPNPRNPRRSFSETELSELATSIGQRGIIQPIVARPIGDVPGTFEIVAGERRWRAAQRAGLDEVPVVVVEIDDRASLEFAILENVQRSDLNPIEEASGYERLMQDFSYTQKELAEILGKSRSHLANTLRLLNLPAAVQERVVEGELTAGHARALLAVRDPEALARRVVAEGLSVRDVEAIAAAEAQPNEAPRPGRPRLSAERAAPVRDLELRIHRALGVPVSYRPKDESSGEIRIRYETQDELQGLLNRFRVSDG</sequence>
<dbReference type="PANTHER" id="PTHR33375">
    <property type="entry name" value="CHROMOSOME-PARTITIONING PROTEIN PARB-RELATED"/>
    <property type="match status" value="1"/>
</dbReference>
<dbReference type="FunFam" id="1.10.10.2830:FF:000001">
    <property type="entry name" value="Chromosome partitioning protein ParB"/>
    <property type="match status" value="1"/>
</dbReference>
<accession>A0AA37TCQ7</accession>
<feature type="domain" description="ParB-like N-terminal" evidence="5">
    <location>
        <begin position="45"/>
        <end position="137"/>
    </location>
</feature>
<dbReference type="InterPro" id="IPR004437">
    <property type="entry name" value="ParB/RepB/Spo0J"/>
</dbReference>
<protein>
    <submittedName>
        <fullName evidence="6">Chromosome partitioning protein ParB</fullName>
    </submittedName>
</protein>
<comment type="caution">
    <text evidence="6">The sequence shown here is derived from an EMBL/GenBank/DDBJ whole genome shotgun (WGS) entry which is preliminary data.</text>
</comment>
<comment type="similarity">
    <text evidence="1">Belongs to the ParB family.</text>
</comment>
<proteinExistence type="inferred from homology"/>
<evidence type="ECO:0000256" key="4">
    <source>
        <dbReference type="ARBA" id="ARBA00025472"/>
    </source>
</evidence>
<dbReference type="GO" id="GO:0045881">
    <property type="term" value="P:positive regulation of sporulation resulting in formation of a cellular spore"/>
    <property type="evidence" value="ECO:0007669"/>
    <property type="project" value="TreeGrafter"/>
</dbReference>
<keyword evidence="7" id="KW-1185">Reference proteome</keyword>
<evidence type="ECO:0000256" key="1">
    <source>
        <dbReference type="ARBA" id="ARBA00006295"/>
    </source>
</evidence>
<keyword evidence="2" id="KW-0159">Chromosome partition</keyword>
<dbReference type="Pfam" id="PF23552">
    <property type="entry name" value="ParB_C"/>
    <property type="match status" value="1"/>
</dbReference>
<dbReference type="InterPro" id="IPR003115">
    <property type="entry name" value="ParB_N"/>
</dbReference>
<dbReference type="GO" id="GO:0005694">
    <property type="term" value="C:chromosome"/>
    <property type="evidence" value="ECO:0007669"/>
    <property type="project" value="TreeGrafter"/>
</dbReference>
<evidence type="ECO:0000256" key="3">
    <source>
        <dbReference type="ARBA" id="ARBA00023125"/>
    </source>
</evidence>
<dbReference type="Gene3D" id="3.90.1530.30">
    <property type="match status" value="1"/>
</dbReference>
<keyword evidence="3" id="KW-0238">DNA-binding</keyword>
<dbReference type="Pfam" id="PF17762">
    <property type="entry name" value="HTH_ParB"/>
    <property type="match status" value="1"/>
</dbReference>